<reference evidence="2" key="1">
    <citation type="submission" date="2021-01" db="EMBL/GenBank/DDBJ databases">
        <authorList>
            <person name="Corre E."/>
            <person name="Pelletier E."/>
            <person name="Niang G."/>
            <person name="Scheremetjew M."/>
            <person name="Finn R."/>
            <person name="Kale V."/>
            <person name="Holt S."/>
            <person name="Cochrane G."/>
            <person name="Meng A."/>
            <person name="Brown T."/>
            <person name="Cohen L."/>
        </authorList>
    </citation>
    <scope>NUCLEOTIDE SEQUENCE</scope>
    <source>
        <strain evidence="2">UIO037</strain>
    </source>
</reference>
<organism evidence="2">
    <name type="scientific">Prymnesium polylepis</name>
    <dbReference type="NCBI Taxonomy" id="72548"/>
    <lineage>
        <taxon>Eukaryota</taxon>
        <taxon>Haptista</taxon>
        <taxon>Haptophyta</taxon>
        <taxon>Prymnesiophyceae</taxon>
        <taxon>Prymnesiales</taxon>
        <taxon>Prymnesiaceae</taxon>
        <taxon>Prymnesium</taxon>
    </lineage>
</organism>
<name>A0A7S4HF64_9EUKA</name>
<dbReference type="AlphaFoldDB" id="A0A7S4HF64"/>
<proteinExistence type="predicted"/>
<evidence type="ECO:0000313" key="2">
    <source>
        <dbReference type="EMBL" id="CAE2197337.1"/>
    </source>
</evidence>
<feature type="compositionally biased region" description="Basic and acidic residues" evidence="1">
    <location>
        <begin position="113"/>
        <end position="130"/>
    </location>
</feature>
<dbReference type="EMBL" id="HBKO01005529">
    <property type="protein sequence ID" value="CAE2197337.1"/>
    <property type="molecule type" value="Transcribed_RNA"/>
</dbReference>
<feature type="region of interest" description="Disordered" evidence="1">
    <location>
        <begin position="113"/>
        <end position="156"/>
    </location>
</feature>
<gene>
    <name evidence="2" type="ORF">CPOL0286_LOCUS2691</name>
</gene>
<accession>A0A7S4HF64</accession>
<sequence length="156" mass="17640">MAESKFGVMVMANGEGHISIGKSDGKPVEYGTKCFNDTWIIVGTDFPEEDAKTYVRMNWKDMTPYTVAKGLHTSGKHPKYKDLTDEQFEALYYRQTRDEFEASKAAFLVQEKADKEAKEASEQAAREEMKASWQAAKQAREEEDISGASPLWARGR</sequence>
<protein>
    <submittedName>
        <fullName evidence="2">Uncharacterized protein</fullName>
    </submittedName>
</protein>
<evidence type="ECO:0000256" key="1">
    <source>
        <dbReference type="SAM" id="MobiDB-lite"/>
    </source>
</evidence>